<keyword evidence="4" id="KW-0055">Arginine biosynthesis</keyword>
<dbReference type="UniPathway" id="UPA00068">
    <property type="reaction ID" value="UER00114"/>
</dbReference>
<comment type="caution">
    <text evidence="9">The sequence shown here is derived from an EMBL/GenBank/DDBJ whole genome shotgun (WGS) entry which is preliminary data.</text>
</comment>
<evidence type="ECO:0000313" key="9">
    <source>
        <dbReference type="EMBL" id="KGM35854.1"/>
    </source>
</evidence>
<dbReference type="Pfam" id="PF14698">
    <property type="entry name" value="ASL_C2"/>
    <property type="match status" value="1"/>
</dbReference>
<dbReference type="InterPro" id="IPR009049">
    <property type="entry name" value="Argininosuccinate_lyase"/>
</dbReference>
<dbReference type="EC" id="4.3.2.1" evidence="3 6"/>
<dbReference type="Proteomes" id="UP000029995">
    <property type="component" value="Unassembled WGS sequence"/>
</dbReference>
<dbReference type="InterPro" id="IPR029419">
    <property type="entry name" value="Arg_succ_lyase_C"/>
</dbReference>
<dbReference type="AlphaFoldDB" id="A0A0A0DCN8"/>
<dbReference type="Gene3D" id="1.20.200.10">
    <property type="entry name" value="Fumarase/aspartase (Central domain)"/>
    <property type="match status" value="1"/>
</dbReference>
<dbReference type="PANTHER" id="PTHR43814:SF1">
    <property type="entry name" value="ARGININOSUCCINATE LYASE"/>
    <property type="match status" value="1"/>
</dbReference>
<feature type="domain" description="Fumarate lyase N-terminal" evidence="7">
    <location>
        <begin position="41"/>
        <end position="303"/>
    </location>
</feature>
<keyword evidence="5" id="KW-0456">Lyase</keyword>
<keyword evidence="4" id="KW-0028">Amino-acid biosynthesis</keyword>
<reference evidence="9 10" key="1">
    <citation type="submission" date="2014-01" db="EMBL/GenBank/DDBJ databases">
        <title>Genome sequence determination for a cystic fibrosis isolate, Inquilinus limosus.</title>
        <authorList>
            <person name="Pino M."/>
            <person name="Di Conza J."/>
            <person name="Gutkind G."/>
        </authorList>
    </citation>
    <scope>NUCLEOTIDE SEQUENCE [LARGE SCALE GENOMIC DNA]</scope>
    <source>
        <strain evidence="9 10">MP06</strain>
    </source>
</reference>
<name>A0A0A0DCN8_9PROT</name>
<dbReference type="InterPro" id="IPR024083">
    <property type="entry name" value="Fumarase/histidase_N"/>
</dbReference>
<accession>A0A0A0DCN8</accession>
<evidence type="ECO:0000256" key="6">
    <source>
        <dbReference type="NCBIfam" id="TIGR00838"/>
    </source>
</evidence>
<feature type="domain" description="Argininosuccinate lyase C-terminal" evidence="8">
    <location>
        <begin position="368"/>
        <end position="442"/>
    </location>
</feature>
<dbReference type="Gene3D" id="1.10.275.10">
    <property type="entry name" value="Fumarase/aspartase (N-terminal domain)"/>
    <property type="match status" value="1"/>
</dbReference>
<dbReference type="HAMAP" id="MF_00006">
    <property type="entry name" value="Arg_succ_lyase"/>
    <property type="match status" value="1"/>
</dbReference>
<proteinExistence type="inferred from homology"/>
<evidence type="ECO:0000259" key="7">
    <source>
        <dbReference type="Pfam" id="PF00206"/>
    </source>
</evidence>
<organism evidence="9 10">
    <name type="scientific">Inquilinus limosus MP06</name>
    <dbReference type="NCBI Taxonomy" id="1398085"/>
    <lineage>
        <taxon>Bacteria</taxon>
        <taxon>Pseudomonadati</taxon>
        <taxon>Pseudomonadota</taxon>
        <taxon>Alphaproteobacteria</taxon>
        <taxon>Rhodospirillales</taxon>
        <taxon>Rhodospirillaceae</taxon>
        <taxon>Inquilinus</taxon>
    </lineage>
</organism>
<evidence type="ECO:0000256" key="3">
    <source>
        <dbReference type="ARBA" id="ARBA00012338"/>
    </source>
</evidence>
<evidence type="ECO:0000259" key="8">
    <source>
        <dbReference type="Pfam" id="PF14698"/>
    </source>
</evidence>
<dbReference type="PANTHER" id="PTHR43814">
    <property type="entry name" value="ARGININOSUCCINATE LYASE"/>
    <property type="match status" value="1"/>
</dbReference>
<dbReference type="EMBL" id="JANX01000009">
    <property type="protein sequence ID" value="KGM35854.1"/>
    <property type="molecule type" value="Genomic_DNA"/>
</dbReference>
<sequence>MVSLRERVKSPPAQALIDSYYAPAVAAGIRFQFEAEMRIHLAHAVMLGEQAIVGRPDVARILEVLRELREAGPSVLTIDYRQEDLYSYIERFIVERLGPETGGRLHIGRSRNDLHTTSWRLALRARLLDLLDVVGQLRRTLVELVERHVDTVMPGYTHTQHAQPISLGYYLLSAADLVERDFRRLAAALDSADRSPLGSGALSTTGFAIDREMTARLLGFRGLVEVAYDGVAIRDDLQEAAAALAVLMAGISRVATDLQTWNTMEFGFVELDDAFSSVSSIMPQKKNPQGLEHVKAVAGMAIGTLNTVLACAKNTALADVNDGVSAPNAPALETIERVTKALLVFDGTLRTLTVRPEAMRHAAEIGFGTATELADIIVRETGLSFRMAHNVVGRVVRETIEAGKTAVEIVSADLDAAAAALFDRSLDIPEEIVRKALDPAENLKTRSVTGGPAPERMA</sequence>
<dbReference type="InterPro" id="IPR022761">
    <property type="entry name" value="Fumarate_lyase_N"/>
</dbReference>
<evidence type="ECO:0000256" key="5">
    <source>
        <dbReference type="ARBA" id="ARBA00023239"/>
    </source>
</evidence>
<dbReference type="InterPro" id="IPR000362">
    <property type="entry name" value="Fumarate_lyase_fam"/>
</dbReference>
<dbReference type="PRINTS" id="PR00145">
    <property type="entry name" value="ARGSUCLYASE"/>
</dbReference>
<dbReference type="CDD" id="cd01359">
    <property type="entry name" value="Argininosuccinate_lyase"/>
    <property type="match status" value="1"/>
</dbReference>
<feature type="non-terminal residue" evidence="9">
    <location>
        <position position="458"/>
    </location>
</feature>
<dbReference type="Pfam" id="PF00206">
    <property type="entry name" value="Lyase_1"/>
    <property type="match status" value="1"/>
</dbReference>
<dbReference type="InterPro" id="IPR008948">
    <property type="entry name" value="L-Aspartase-like"/>
</dbReference>
<evidence type="ECO:0000256" key="2">
    <source>
        <dbReference type="ARBA" id="ARBA00004941"/>
    </source>
</evidence>
<protein>
    <recommendedName>
        <fullName evidence="3 6">Argininosuccinate lyase</fullName>
        <ecNumber evidence="3 6">4.3.2.1</ecNumber>
    </recommendedName>
</protein>
<evidence type="ECO:0000313" key="10">
    <source>
        <dbReference type="Proteomes" id="UP000029995"/>
    </source>
</evidence>
<dbReference type="SUPFAM" id="SSF48557">
    <property type="entry name" value="L-aspartase-like"/>
    <property type="match status" value="1"/>
</dbReference>
<comment type="pathway">
    <text evidence="2">Amino-acid biosynthesis; L-arginine biosynthesis; L-arginine from L-ornithine and carbamoyl phosphate: step 3/3.</text>
</comment>
<dbReference type="NCBIfam" id="TIGR00838">
    <property type="entry name" value="argH"/>
    <property type="match status" value="1"/>
</dbReference>
<evidence type="ECO:0000256" key="1">
    <source>
        <dbReference type="ARBA" id="ARBA00000985"/>
    </source>
</evidence>
<gene>
    <name evidence="9" type="ORF">P409_01995</name>
</gene>
<dbReference type="Gene3D" id="1.10.40.30">
    <property type="entry name" value="Fumarase/aspartase (C-terminal domain)"/>
    <property type="match status" value="1"/>
</dbReference>
<dbReference type="GO" id="GO:0042450">
    <property type="term" value="P:L-arginine biosynthetic process via ornithine"/>
    <property type="evidence" value="ECO:0007669"/>
    <property type="project" value="UniProtKB-UniRule"/>
</dbReference>
<evidence type="ECO:0000256" key="4">
    <source>
        <dbReference type="ARBA" id="ARBA00022571"/>
    </source>
</evidence>
<dbReference type="GO" id="GO:0004056">
    <property type="term" value="F:argininosuccinate lyase activity"/>
    <property type="evidence" value="ECO:0007669"/>
    <property type="project" value="UniProtKB-UniRule"/>
</dbReference>
<dbReference type="PRINTS" id="PR00149">
    <property type="entry name" value="FUMRATELYASE"/>
</dbReference>
<comment type="catalytic activity">
    <reaction evidence="1">
        <text>2-(N(omega)-L-arginino)succinate = fumarate + L-arginine</text>
        <dbReference type="Rhea" id="RHEA:24020"/>
        <dbReference type="ChEBI" id="CHEBI:29806"/>
        <dbReference type="ChEBI" id="CHEBI:32682"/>
        <dbReference type="ChEBI" id="CHEBI:57472"/>
        <dbReference type="EC" id="4.3.2.1"/>
    </reaction>
</comment>
<dbReference type="GO" id="GO:0005829">
    <property type="term" value="C:cytosol"/>
    <property type="evidence" value="ECO:0007669"/>
    <property type="project" value="TreeGrafter"/>
</dbReference>